<dbReference type="EMBL" id="DYDO01000001">
    <property type="protein sequence ID" value="DBA34568.1"/>
    <property type="molecule type" value="Genomic_DNA"/>
</dbReference>
<evidence type="ECO:0000256" key="1">
    <source>
        <dbReference type="ARBA" id="ARBA00004435"/>
    </source>
</evidence>
<organism evidence="14 15">
    <name type="scientific">Pyxicephalus adspersus</name>
    <name type="common">African bullfrog</name>
    <dbReference type="NCBI Taxonomy" id="30357"/>
    <lineage>
        <taxon>Eukaryota</taxon>
        <taxon>Metazoa</taxon>
        <taxon>Chordata</taxon>
        <taxon>Craniata</taxon>
        <taxon>Vertebrata</taxon>
        <taxon>Euteleostomi</taxon>
        <taxon>Amphibia</taxon>
        <taxon>Batrachia</taxon>
        <taxon>Anura</taxon>
        <taxon>Neobatrachia</taxon>
        <taxon>Ranoidea</taxon>
        <taxon>Pyxicephalidae</taxon>
        <taxon>Pyxicephalinae</taxon>
        <taxon>Pyxicephalus</taxon>
    </lineage>
</organism>
<name>A0AAV3BCA9_PYXAD</name>
<dbReference type="PROSITE" id="PS50835">
    <property type="entry name" value="IG_LIKE"/>
    <property type="match status" value="1"/>
</dbReference>
<feature type="compositionally biased region" description="Basic and acidic residues" evidence="11">
    <location>
        <begin position="351"/>
        <end position="382"/>
    </location>
</feature>
<evidence type="ECO:0000313" key="15">
    <source>
        <dbReference type="Proteomes" id="UP001181693"/>
    </source>
</evidence>
<keyword evidence="9" id="KW-0393">Immunoglobulin domain</keyword>
<dbReference type="GO" id="GO:0012505">
    <property type="term" value="C:endomembrane system"/>
    <property type="evidence" value="ECO:0007669"/>
    <property type="project" value="UniProtKB-SubCell"/>
</dbReference>
<feature type="compositionally biased region" description="Basic and acidic residues" evidence="11">
    <location>
        <begin position="426"/>
        <end position="445"/>
    </location>
</feature>
<keyword evidence="15" id="KW-1185">Reference proteome</keyword>
<dbReference type="Proteomes" id="UP001181693">
    <property type="component" value="Unassembled WGS sequence"/>
</dbReference>
<keyword evidence="4 12" id="KW-0812">Transmembrane</keyword>
<dbReference type="GO" id="GO:0070506">
    <property type="term" value="F:high-density lipoprotein particle receptor activity"/>
    <property type="evidence" value="ECO:0007669"/>
    <property type="project" value="TreeGrafter"/>
</dbReference>
<keyword evidence="5" id="KW-0965">Cell junction</keyword>
<dbReference type="InterPro" id="IPR013783">
    <property type="entry name" value="Ig-like_fold"/>
</dbReference>
<evidence type="ECO:0000256" key="10">
    <source>
        <dbReference type="ARBA" id="ARBA00046288"/>
    </source>
</evidence>
<comment type="subcellular location">
    <subcellularLocation>
        <location evidence="1">Cell junction</location>
        <location evidence="1">Tight junction</location>
    </subcellularLocation>
    <subcellularLocation>
        <location evidence="10">Endomembrane system</location>
        <topology evidence="10">Single-pass type I membrane protein</topology>
    </subcellularLocation>
</comment>
<feature type="domain" description="Ig-like" evidence="13">
    <location>
        <begin position="28"/>
        <end position="151"/>
    </location>
</feature>
<dbReference type="PANTHER" id="PTHR15923:SF3">
    <property type="entry name" value="IMMUNOGLOBULIN-LIKE DOMAIN-CONTAINING RECEPTOR 1"/>
    <property type="match status" value="1"/>
</dbReference>
<feature type="compositionally biased region" description="Basic and acidic residues" evidence="11">
    <location>
        <begin position="476"/>
        <end position="487"/>
    </location>
</feature>
<reference evidence="14" key="1">
    <citation type="thesis" date="2020" institute="ProQuest LLC" country="789 East Eisenhower Parkway, Ann Arbor, MI, USA">
        <title>Comparative Genomics and Chromosome Evolution.</title>
        <authorList>
            <person name="Mudd A.B."/>
        </authorList>
    </citation>
    <scope>NUCLEOTIDE SEQUENCE</scope>
    <source>
        <strain evidence="14">1538</strain>
        <tissue evidence="14">Blood</tissue>
    </source>
</reference>
<evidence type="ECO:0000313" key="14">
    <source>
        <dbReference type="EMBL" id="DBA34568.1"/>
    </source>
</evidence>
<accession>A0AAV3BCA9</accession>
<dbReference type="InterPro" id="IPR036179">
    <property type="entry name" value="Ig-like_dom_sf"/>
</dbReference>
<comment type="caution">
    <text evidence="14">The sequence shown here is derived from an EMBL/GenBank/DDBJ whole genome shotgun (WGS) entry which is preliminary data.</text>
</comment>
<dbReference type="GO" id="GO:0005923">
    <property type="term" value="C:bicellular tight junction"/>
    <property type="evidence" value="ECO:0007669"/>
    <property type="project" value="UniProtKB-SubCell"/>
</dbReference>
<keyword evidence="3" id="KW-0796">Tight junction</keyword>
<dbReference type="InterPro" id="IPR051874">
    <property type="entry name" value="Ig-like_domain-LISCH7"/>
</dbReference>
<evidence type="ECO:0000256" key="7">
    <source>
        <dbReference type="ARBA" id="ARBA00023136"/>
    </source>
</evidence>
<dbReference type="Gene3D" id="2.60.40.10">
    <property type="entry name" value="Immunoglobulins"/>
    <property type="match status" value="1"/>
</dbReference>
<evidence type="ECO:0000256" key="3">
    <source>
        <dbReference type="ARBA" id="ARBA00022427"/>
    </source>
</evidence>
<feature type="compositionally biased region" description="Basic and acidic residues" evidence="11">
    <location>
        <begin position="392"/>
        <end position="412"/>
    </location>
</feature>
<evidence type="ECO:0000256" key="12">
    <source>
        <dbReference type="SAM" id="Phobius"/>
    </source>
</evidence>
<protein>
    <recommendedName>
        <fullName evidence="13">Ig-like domain-containing protein</fullName>
    </recommendedName>
</protein>
<sequence length="524" mass="60540">MSLSFFSIGCWGLQVTVQDAERYTMLFSSIVLKCDYSTSALIQDVAVTWRFKSFCKDPIFEYYSASYQAGLAMKQDPSNDCNDSQREVRIVIQRRGQNEPVLGMDYRQRKITIQNKADLVISEVMWWDHGVYYCTVEAQGDTAGDPDKEVKLIVLHWLTVIFIVMGGLLLILFISICWCQCCPQCCCCYVRCPCCPTKCCCPEEAIARHRYVKQMQGLVPWMMEKPFYAGADRNSQHSSYQLNPLLQRDLSLQGSIPMARQPSYPPTNNKVLDYLENELKNFNTAQPLASSPHYSGASHHPSMLSSLSEVGVREVERRVIQLPPIVEHIVSSQRSSNYSQHRRANSWDALESDRERRRNGPLEDPYTNERDWRDRERSDRPYGYRRGQPSDSRARRDLSPPRRFDRAIHSDDSAYGDPRGHSNPSSERRRSPDRSRRRGSPDDSRRRRSHSPPFRRNSWSSDDESQHARGRRERRPHSYDWPEDKPPSYKSLDITTGKSKNHRAPAGRQSAYSPKMSFSLGTQR</sequence>
<dbReference type="Pfam" id="PF05624">
    <property type="entry name" value="LSR"/>
    <property type="match status" value="1"/>
</dbReference>
<keyword evidence="7 12" id="KW-0472">Membrane</keyword>
<evidence type="ECO:0000259" key="13">
    <source>
        <dbReference type="PROSITE" id="PS50835"/>
    </source>
</evidence>
<dbReference type="InterPro" id="IPR007110">
    <property type="entry name" value="Ig-like_dom"/>
</dbReference>
<evidence type="ECO:0000256" key="2">
    <source>
        <dbReference type="ARBA" id="ARBA00009491"/>
    </source>
</evidence>
<dbReference type="InterPro" id="IPR008664">
    <property type="entry name" value="LISCH7"/>
</dbReference>
<feature type="region of interest" description="Disordered" evidence="11">
    <location>
        <begin position="331"/>
        <end position="524"/>
    </location>
</feature>
<evidence type="ECO:0000256" key="6">
    <source>
        <dbReference type="ARBA" id="ARBA00022989"/>
    </source>
</evidence>
<evidence type="ECO:0000256" key="4">
    <source>
        <dbReference type="ARBA" id="ARBA00022692"/>
    </source>
</evidence>
<gene>
    <name evidence="14" type="ORF">GDO54_002118</name>
</gene>
<evidence type="ECO:0000256" key="8">
    <source>
        <dbReference type="ARBA" id="ARBA00023157"/>
    </source>
</evidence>
<comment type="similarity">
    <text evidence="2">Belongs to the immunoglobulin superfamily. LISCH7 family.</text>
</comment>
<keyword evidence="8" id="KW-1015">Disulfide bond</keyword>
<evidence type="ECO:0000256" key="5">
    <source>
        <dbReference type="ARBA" id="ARBA00022949"/>
    </source>
</evidence>
<evidence type="ECO:0000256" key="9">
    <source>
        <dbReference type="ARBA" id="ARBA00023319"/>
    </source>
</evidence>
<dbReference type="SUPFAM" id="SSF48726">
    <property type="entry name" value="Immunoglobulin"/>
    <property type="match status" value="1"/>
</dbReference>
<dbReference type="PANTHER" id="PTHR15923">
    <property type="entry name" value="TRANSMEMBRANE AND IMMUNOGLOBULIN DOMAIN-CONTAINING PROTEIN"/>
    <property type="match status" value="1"/>
</dbReference>
<dbReference type="GO" id="GO:0005886">
    <property type="term" value="C:plasma membrane"/>
    <property type="evidence" value="ECO:0007669"/>
    <property type="project" value="TreeGrafter"/>
</dbReference>
<evidence type="ECO:0000256" key="11">
    <source>
        <dbReference type="SAM" id="MobiDB-lite"/>
    </source>
</evidence>
<proteinExistence type="inferred from homology"/>
<feature type="transmembrane region" description="Helical" evidence="12">
    <location>
        <begin position="154"/>
        <end position="176"/>
    </location>
</feature>
<keyword evidence="6 12" id="KW-1133">Transmembrane helix</keyword>
<dbReference type="AlphaFoldDB" id="A0AAV3BCA9"/>